<comment type="catalytic activity">
    <reaction evidence="2">
        <text>N(6)-D-ribulosyl-L-lysyl-[protein] + ATP = N(6)-(3-O-phospho-D-ribulosyl)-L-lysyl-[protein] + ADP + H(+)</text>
        <dbReference type="Rhea" id="RHEA:48432"/>
        <dbReference type="Rhea" id="RHEA-COMP:12103"/>
        <dbReference type="Rhea" id="RHEA-COMP:12104"/>
        <dbReference type="ChEBI" id="CHEBI:15378"/>
        <dbReference type="ChEBI" id="CHEBI:30616"/>
        <dbReference type="ChEBI" id="CHEBI:90418"/>
        <dbReference type="ChEBI" id="CHEBI:90420"/>
        <dbReference type="ChEBI" id="CHEBI:456216"/>
        <dbReference type="EC" id="2.7.1.172"/>
    </reaction>
    <physiologicalReaction direction="left-to-right" evidence="2">
        <dbReference type="Rhea" id="RHEA:48433"/>
    </physiologicalReaction>
</comment>
<evidence type="ECO:0000313" key="4">
    <source>
        <dbReference type="Proteomes" id="UP000235786"/>
    </source>
</evidence>
<dbReference type="Gene3D" id="3.90.1200.10">
    <property type="match status" value="1"/>
</dbReference>
<proteinExistence type="predicted"/>
<dbReference type="OrthoDB" id="5772781at2759"/>
<dbReference type="AlphaFoldDB" id="A0A2J6R111"/>
<dbReference type="Pfam" id="PF03881">
    <property type="entry name" value="Fructosamin_kin"/>
    <property type="match status" value="1"/>
</dbReference>
<dbReference type="InterPro" id="IPR016477">
    <property type="entry name" value="Fructo-/Ketosamine-3-kinase"/>
</dbReference>
<protein>
    <recommendedName>
        <fullName evidence="1">protein-ribulosamine 3-kinase</fullName>
        <ecNumber evidence="1">2.7.1.172</ecNumber>
    </recommendedName>
</protein>
<accession>A0A2J6R111</accession>
<dbReference type="SUPFAM" id="SSF56112">
    <property type="entry name" value="Protein kinase-like (PK-like)"/>
    <property type="match status" value="1"/>
</dbReference>
<dbReference type="GO" id="GO:0102193">
    <property type="term" value="F:protein-ribulosamine 3-kinase activity"/>
    <property type="evidence" value="ECO:0007669"/>
    <property type="project" value="UniProtKB-EC"/>
</dbReference>
<evidence type="ECO:0000256" key="1">
    <source>
        <dbReference type="ARBA" id="ARBA00011961"/>
    </source>
</evidence>
<evidence type="ECO:0000256" key="2">
    <source>
        <dbReference type="ARBA" id="ARBA00048655"/>
    </source>
</evidence>
<gene>
    <name evidence="3" type="ORF">L207DRAFT_500649</name>
</gene>
<sequence length="368" mass="42836">MSEKIRTLLNQSHSEALFVEGDFYLDESVIAVFPRGTKFLSAVRHGTSAWTITARLAIELPNGSKEQYFIKCTSEERGRIMMEGEYNGMSELYKTMPNLVPKPHSWGKYLAQNPDTYFFLQEFIDMAERVPEPNQLCQKLASLHRSSISPTGKFGFHITTCQGRIPQAVIPWESSWTILFSRMLQHVIDLDFETNGYWKELDALEKRIFSHVIPILIGNLERDGRSIKPCLIHGDLWEGNTGTSYETGEVYLYDSGAFYAHNEMEIGDWRCNYNKIHKKVYTRTYLSHYEPSEPREEWDDRNRMYCIYYNVIYSVNHRYQGKAVRQTAFDDMYYLIDKYAPFSEGEGPPRLIESERAGLSLERDHTLS</sequence>
<name>A0A2J6R111_HYAVF</name>
<organism evidence="3 4">
    <name type="scientific">Hyaloscypha variabilis (strain UAMH 11265 / GT02V1 / F)</name>
    <name type="common">Meliniomyces variabilis</name>
    <dbReference type="NCBI Taxonomy" id="1149755"/>
    <lineage>
        <taxon>Eukaryota</taxon>
        <taxon>Fungi</taxon>
        <taxon>Dikarya</taxon>
        <taxon>Ascomycota</taxon>
        <taxon>Pezizomycotina</taxon>
        <taxon>Leotiomycetes</taxon>
        <taxon>Helotiales</taxon>
        <taxon>Hyaloscyphaceae</taxon>
        <taxon>Hyaloscypha</taxon>
        <taxon>Hyaloscypha variabilis</taxon>
    </lineage>
</organism>
<reference evidence="3 4" key="1">
    <citation type="submission" date="2016-04" db="EMBL/GenBank/DDBJ databases">
        <title>A degradative enzymes factory behind the ericoid mycorrhizal symbiosis.</title>
        <authorList>
            <consortium name="DOE Joint Genome Institute"/>
            <person name="Martino E."/>
            <person name="Morin E."/>
            <person name="Grelet G."/>
            <person name="Kuo A."/>
            <person name="Kohler A."/>
            <person name="Daghino S."/>
            <person name="Barry K."/>
            <person name="Choi C."/>
            <person name="Cichocki N."/>
            <person name="Clum A."/>
            <person name="Copeland A."/>
            <person name="Hainaut M."/>
            <person name="Haridas S."/>
            <person name="Labutti K."/>
            <person name="Lindquist E."/>
            <person name="Lipzen A."/>
            <person name="Khouja H.-R."/>
            <person name="Murat C."/>
            <person name="Ohm R."/>
            <person name="Olson A."/>
            <person name="Spatafora J."/>
            <person name="Veneault-Fourrey C."/>
            <person name="Henrissat B."/>
            <person name="Grigoriev I."/>
            <person name="Martin F."/>
            <person name="Perotto S."/>
        </authorList>
    </citation>
    <scope>NUCLEOTIDE SEQUENCE [LARGE SCALE GENOMIC DNA]</scope>
    <source>
        <strain evidence="3 4">F</strain>
    </source>
</reference>
<dbReference type="InterPro" id="IPR011009">
    <property type="entry name" value="Kinase-like_dom_sf"/>
</dbReference>
<dbReference type="EC" id="2.7.1.172" evidence="1"/>
<evidence type="ECO:0000313" key="3">
    <source>
        <dbReference type="EMBL" id="PMD32203.1"/>
    </source>
</evidence>
<keyword evidence="4" id="KW-1185">Reference proteome</keyword>
<dbReference type="PANTHER" id="PTHR12149:SF8">
    <property type="entry name" value="PROTEIN-RIBULOSAMINE 3-KINASE"/>
    <property type="match status" value="1"/>
</dbReference>
<dbReference type="Proteomes" id="UP000235786">
    <property type="component" value="Unassembled WGS sequence"/>
</dbReference>
<dbReference type="EMBL" id="KZ613960">
    <property type="protein sequence ID" value="PMD32203.1"/>
    <property type="molecule type" value="Genomic_DNA"/>
</dbReference>
<dbReference type="PANTHER" id="PTHR12149">
    <property type="entry name" value="FRUCTOSAMINE 3 KINASE-RELATED PROTEIN"/>
    <property type="match status" value="1"/>
</dbReference>